<comment type="caution">
    <text evidence="2">The sequence shown here is derived from an EMBL/GenBank/DDBJ whole genome shotgun (WGS) entry which is preliminary data.</text>
</comment>
<protein>
    <submittedName>
        <fullName evidence="2">BREX-3 system P-loop-containing protein BrxF</fullName>
    </submittedName>
</protein>
<organism evidence="2 3">
    <name type="scientific">Veillonella magna</name>
    <dbReference type="NCBI Taxonomy" id="464322"/>
    <lineage>
        <taxon>Bacteria</taxon>
        <taxon>Bacillati</taxon>
        <taxon>Bacillota</taxon>
        <taxon>Negativicutes</taxon>
        <taxon>Veillonellales</taxon>
        <taxon>Veillonellaceae</taxon>
        <taxon>Veillonella</taxon>
    </lineage>
</organism>
<sequence length="154" mass="17667">MITAQDIKARWEELQEQGERILFVVGGPGSGKSRLIRELAEQDGWKYMEAKDLLEEEFLEVAHELRPQRAYDELSTSLKAYDAKVALIDGVNVLFAPILNLTPVELLKGISKEYPIIVGWRGRFDGTKLHLEHNNNPEYFSFEVENPQRIIVVE</sequence>
<proteinExistence type="predicted"/>
<gene>
    <name evidence="2" type="primary">brxF</name>
    <name evidence="2" type="ORF">H6A01_04345</name>
</gene>
<dbReference type="Pfam" id="PF01443">
    <property type="entry name" value="Viral_helicase1"/>
    <property type="match status" value="1"/>
</dbReference>
<dbReference type="NCBIfam" id="NF033453">
    <property type="entry name" value="BREX_3_BrxF"/>
    <property type="match status" value="1"/>
</dbReference>
<evidence type="ECO:0000313" key="2">
    <source>
        <dbReference type="EMBL" id="MBM6912552.1"/>
    </source>
</evidence>
<dbReference type="RefSeq" id="WP_205087657.1">
    <property type="nucleotide sequence ID" value="NZ_JACJLA010000006.1"/>
</dbReference>
<dbReference type="SUPFAM" id="SSF52540">
    <property type="entry name" value="P-loop containing nucleoside triphosphate hydrolases"/>
    <property type="match status" value="1"/>
</dbReference>
<dbReference type="InterPro" id="IPR027417">
    <property type="entry name" value="P-loop_NTPase"/>
</dbReference>
<dbReference type="Proteomes" id="UP000707138">
    <property type="component" value="Unassembled WGS sequence"/>
</dbReference>
<feature type="domain" description="(+)RNA virus helicase C-terminal" evidence="1">
    <location>
        <begin position="23"/>
        <end position="89"/>
    </location>
</feature>
<accession>A0ABS2GGZ8</accession>
<dbReference type="Gene3D" id="3.40.50.300">
    <property type="entry name" value="P-loop containing nucleotide triphosphate hydrolases"/>
    <property type="match status" value="1"/>
</dbReference>
<evidence type="ECO:0000313" key="3">
    <source>
        <dbReference type="Proteomes" id="UP000707138"/>
    </source>
</evidence>
<dbReference type="InterPro" id="IPR027351">
    <property type="entry name" value="(+)RNA_virus_helicase_core_dom"/>
</dbReference>
<dbReference type="EMBL" id="JACJLA010000006">
    <property type="protein sequence ID" value="MBM6912552.1"/>
    <property type="molecule type" value="Genomic_DNA"/>
</dbReference>
<name>A0ABS2GGZ8_9FIRM</name>
<evidence type="ECO:0000259" key="1">
    <source>
        <dbReference type="Pfam" id="PF01443"/>
    </source>
</evidence>
<keyword evidence="3" id="KW-1185">Reference proteome</keyword>
<dbReference type="InterPro" id="IPR048067">
    <property type="entry name" value="BREX_3_BrxF"/>
</dbReference>
<reference evidence="2 3" key="1">
    <citation type="journal article" date="2021" name="Sci. Rep.">
        <title>The distribution of antibiotic resistance genes in chicken gut microbiota commensals.</title>
        <authorList>
            <person name="Juricova H."/>
            <person name="Matiasovicova J."/>
            <person name="Kubasova T."/>
            <person name="Cejkova D."/>
            <person name="Rychlik I."/>
        </authorList>
    </citation>
    <scope>NUCLEOTIDE SEQUENCE [LARGE SCALE GENOMIC DNA]</scope>
    <source>
        <strain evidence="2 3">An537</strain>
    </source>
</reference>